<sequence>MRTPRVVIVGSSVAGVRVAQSLRTCEYTGEVVLVGEELELPYDKPPLSKGLLAGGERAPKLSLLSAEEADAAGIELVLGRCAVHLDVPGREVVLAGGERLAFDDVVIATGARARPSPWGRPDGVHVLRSLADASALRADLARGGHLVVIGGGFIGSEVASTARGLGLEVTVVDPQAVPMSRVLNPEIGRLFTELHERNGVRTRFGVGVEGIDGVRGALRVHLSDGSVLDAATVVIGIGAIPNDGWLSSSGLRVDDGLVCDEYSRAVGAPRVYAVGDVARWYHPTYATLVRVEHWTNAVEQAACVAHNITHPERPRTHAPLEYVWSDQYDWKVQIAGRTGGDFEHCVVTGPEPGRSFAVLYGDSDRALRGVVAVNWVRALVECRRALSDGGAVSVGEIREKIASLVNPKPRLDRANSNRAPMRSSGSPSLDP</sequence>
<dbReference type="Pfam" id="PF07992">
    <property type="entry name" value="Pyr_redox_2"/>
    <property type="match status" value="1"/>
</dbReference>
<evidence type="ECO:0000313" key="8">
    <source>
        <dbReference type="EMBL" id="SEB46443.1"/>
    </source>
</evidence>
<dbReference type="PRINTS" id="PR00411">
    <property type="entry name" value="PNDRDTASEI"/>
</dbReference>
<evidence type="ECO:0000256" key="4">
    <source>
        <dbReference type="ARBA" id="ARBA00023002"/>
    </source>
</evidence>
<dbReference type="GO" id="GO:0005737">
    <property type="term" value="C:cytoplasm"/>
    <property type="evidence" value="ECO:0007669"/>
    <property type="project" value="TreeGrafter"/>
</dbReference>
<dbReference type="PANTHER" id="PTHR43557:SF2">
    <property type="entry name" value="RIESKE DOMAIN-CONTAINING PROTEIN-RELATED"/>
    <property type="match status" value="1"/>
</dbReference>
<comment type="cofactor">
    <cofactor evidence="1">
        <name>FAD</name>
        <dbReference type="ChEBI" id="CHEBI:57692"/>
    </cofactor>
</comment>
<feature type="compositionally biased region" description="Polar residues" evidence="5">
    <location>
        <begin position="416"/>
        <end position="431"/>
    </location>
</feature>
<keyword evidence="8" id="KW-0223">Dioxygenase</keyword>
<dbReference type="AlphaFoldDB" id="A0A1H4JJL9"/>
<organism evidence="8 9">
    <name type="scientific">Rhodococcus jostii</name>
    <dbReference type="NCBI Taxonomy" id="132919"/>
    <lineage>
        <taxon>Bacteria</taxon>
        <taxon>Bacillati</taxon>
        <taxon>Actinomycetota</taxon>
        <taxon>Actinomycetes</taxon>
        <taxon>Mycobacteriales</taxon>
        <taxon>Nocardiaceae</taxon>
        <taxon>Rhodococcus</taxon>
    </lineage>
</organism>
<dbReference type="InterPro" id="IPR036188">
    <property type="entry name" value="FAD/NAD-bd_sf"/>
</dbReference>
<evidence type="ECO:0000259" key="6">
    <source>
        <dbReference type="Pfam" id="PF07992"/>
    </source>
</evidence>
<dbReference type="PANTHER" id="PTHR43557">
    <property type="entry name" value="APOPTOSIS-INDUCING FACTOR 1"/>
    <property type="match status" value="1"/>
</dbReference>
<dbReference type="InterPro" id="IPR028202">
    <property type="entry name" value="Reductase_C"/>
</dbReference>
<evidence type="ECO:0000256" key="2">
    <source>
        <dbReference type="ARBA" id="ARBA00022630"/>
    </source>
</evidence>
<keyword evidence="4" id="KW-0560">Oxidoreductase</keyword>
<evidence type="ECO:0000256" key="3">
    <source>
        <dbReference type="ARBA" id="ARBA00022827"/>
    </source>
</evidence>
<dbReference type="SUPFAM" id="SSF51905">
    <property type="entry name" value="FAD/NAD(P)-binding domain"/>
    <property type="match status" value="2"/>
</dbReference>
<dbReference type="InterPro" id="IPR050446">
    <property type="entry name" value="FAD-oxidoreductase/Apoptosis"/>
</dbReference>
<dbReference type="SUPFAM" id="SSF55424">
    <property type="entry name" value="FAD/NAD-linked reductases, dimerisation (C-terminal) domain"/>
    <property type="match status" value="1"/>
</dbReference>
<reference evidence="9" key="1">
    <citation type="submission" date="2016-10" db="EMBL/GenBank/DDBJ databases">
        <authorList>
            <person name="Varghese N."/>
        </authorList>
    </citation>
    <scope>NUCLEOTIDE SEQUENCE [LARGE SCALE GENOMIC DNA]</scope>
    <source>
        <strain evidence="9">DSM 44719</strain>
    </source>
</reference>
<feature type="domain" description="Reductase C-terminal" evidence="7">
    <location>
        <begin position="322"/>
        <end position="398"/>
    </location>
</feature>
<dbReference type="InterPro" id="IPR016156">
    <property type="entry name" value="FAD/NAD-linked_Rdtase_dimer_sf"/>
</dbReference>
<dbReference type="Gene3D" id="3.50.50.60">
    <property type="entry name" value="FAD/NAD(P)-binding domain"/>
    <property type="match status" value="2"/>
</dbReference>
<dbReference type="OrthoDB" id="4213189at2"/>
<evidence type="ECO:0000259" key="7">
    <source>
        <dbReference type="Pfam" id="PF14759"/>
    </source>
</evidence>
<dbReference type="Gene3D" id="3.30.390.30">
    <property type="match status" value="1"/>
</dbReference>
<feature type="region of interest" description="Disordered" evidence="5">
    <location>
        <begin position="408"/>
        <end position="431"/>
    </location>
</feature>
<feature type="domain" description="FAD/NAD(P)-binding" evidence="6">
    <location>
        <begin position="5"/>
        <end position="301"/>
    </location>
</feature>
<dbReference type="RefSeq" id="WP_073364883.1">
    <property type="nucleotide sequence ID" value="NZ_FNTL01000003.1"/>
</dbReference>
<keyword evidence="3" id="KW-0274">FAD</keyword>
<dbReference type="GO" id="GO:0051213">
    <property type="term" value="F:dioxygenase activity"/>
    <property type="evidence" value="ECO:0007669"/>
    <property type="project" value="UniProtKB-KW"/>
</dbReference>
<dbReference type="InterPro" id="IPR023753">
    <property type="entry name" value="FAD/NAD-binding_dom"/>
</dbReference>
<evidence type="ECO:0000313" key="9">
    <source>
        <dbReference type="Proteomes" id="UP000183407"/>
    </source>
</evidence>
<evidence type="ECO:0000256" key="5">
    <source>
        <dbReference type="SAM" id="MobiDB-lite"/>
    </source>
</evidence>
<proteinExistence type="predicted"/>
<dbReference type="GO" id="GO:0016651">
    <property type="term" value="F:oxidoreductase activity, acting on NAD(P)H"/>
    <property type="evidence" value="ECO:0007669"/>
    <property type="project" value="TreeGrafter"/>
</dbReference>
<name>A0A1H4JJL9_RHOJO</name>
<dbReference type="Pfam" id="PF14759">
    <property type="entry name" value="Reductase_C"/>
    <property type="match status" value="1"/>
</dbReference>
<dbReference type="EMBL" id="FNTL01000003">
    <property type="protein sequence ID" value="SEB46443.1"/>
    <property type="molecule type" value="Genomic_DNA"/>
</dbReference>
<gene>
    <name evidence="8" type="ORF">SAMN04490220_0944</name>
</gene>
<evidence type="ECO:0000256" key="1">
    <source>
        <dbReference type="ARBA" id="ARBA00001974"/>
    </source>
</evidence>
<keyword evidence="2" id="KW-0285">Flavoprotein</keyword>
<dbReference type="PRINTS" id="PR00368">
    <property type="entry name" value="FADPNR"/>
</dbReference>
<accession>A0A1H4JJL9</accession>
<protein>
    <submittedName>
        <fullName evidence="8">Phthalate 3,4-dioxygenase, ferredoxin reductase subunit</fullName>
    </submittedName>
</protein>
<dbReference type="Proteomes" id="UP000183407">
    <property type="component" value="Unassembled WGS sequence"/>
</dbReference>